<evidence type="ECO:0000313" key="3">
    <source>
        <dbReference type="Proteomes" id="UP000094336"/>
    </source>
</evidence>
<dbReference type="InterPro" id="IPR000073">
    <property type="entry name" value="AB_hydrolase_1"/>
</dbReference>
<dbReference type="PANTHER" id="PTHR42886">
    <property type="entry name" value="RE40534P-RELATED"/>
    <property type="match status" value="1"/>
</dbReference>
<dbReference type="InterPro" id="IPR029058">
    <property type="entry name" value="AB_hydrolase_fold"/>
</dbReference>
<dbReference type="GO" id="GO:0005743">
    <property type="term" value="C:mitochondrial inner membrane"/>
    <property type="evidence" value="ECO:0007669"/>
    <property type="project" value="TreeGrafter"/>
</dbReference>
<gene>
    <name evidence="2" type="ORF">BABINDRAFT_159840</name>
</gene>
<dbReference type="GO" id="GO:0004623">
    <property type="term" value="F:phospholipase A2 activity"/>
    <property type="evidence" value="ECO:0007669"/>
    <property type="project" value="TreeGrafter"/>
</dbReference>
<reference evidence="3" key="1">
    <citation type="submission" date="2016-05" db="EMBL/GenBank/DDBJ databases">
        <title>Comparative genomics of biotechnologically important yeasts.</title>
        <authorList>
            <consortium name="DOE Joint Genome Institute"/>
            <person name="Riley R."/>
            <person name="Haridas S."/>
            <person name="Wolfe K.H."/>
            <person name="Lopes M.R."/>
            <person name="Hittinger C.T."/>
            <person name="Goker M."/>
            <person name="Salamov A."/>
            <person name="Wisecaver J."/>
            <person name="Long T.M."/>
            <person name="Aerts A.L."/>
            <person name="Barry K."/>
            <person name="Choi C."/>
            <person name="Clum A."/>
            <person name="Coughlan A.Y."/>
            <person name="Deshpande S."/>
            <person name="Douglass A.P."/>
            <person name="Hanson S.J."/>
            <person name="Klenk H.-P."/>
            <person name="Labutti K."/>
            <person name="Lapidus A."/>
            <person name="Lindquist E."/>
            <person name="Lipzen A."/>
            <person name="Meier-Kolthoff J.P."/>
            <person name="Ohm R.A."/>
            <person name="Otillar R.P."/>
            <person name="Pangilinan J."/>
            <person name="Peng Y."/>
            <person name="Rokas A."/>
            <person name="Rosa C.A."/>
            <person name="Scheuner C."/>
            <person name="Sibirny A.A."/>
            <person name="Slot J.C."/>
            <person name="Stielow J.B."/>
            <person name="Sun H."/>
            <person name="Kurtzman C.P."/>
            <person name="Blackwell M."/>
            <person name="Grigoriev I.V."/>
            <person name="Jeffries T.W."/>
        </authorList>
    </citation>
    <scope>NUCLEOTIDE SEQUENCE [LARGE SCALE GENOMIC DNA]</scope>
    <source>
        <strain evidence="3">NRRL Y-12698</strain>
    </source>
</reference>
<dbReference type="Gene3D" id="3.40.50.1820">
    <property type="entry name" value="alpha/beta hydrolase"/>
    <property type="match status" value="1"/>
</dbReference>
<dbReference type="SUPFAM" id="SSF53474">
    <property type="entry name" value="alpha/beta-Hydrolases"/>
    <property type="match status" value="1"/>
</dbReference>
<dbReference type="GO" id="GO:0042171">
    <property type="term" value="F:lysophosphatidic acid acyltransferase activity"/>
    <property type="evidence" value="ECO:0007669"/>
    <property type="project" value="TreeGrafter"/>
</dbReference>
<keyword evidence="3" id="KW-1185">Reference proteome</keyword>
<dbReference type="GO" id="GO:0055088">
    <property type="term" value="P:lipid homeostasis"/>
    <property type="evidence" value="ECO:0007669"/>
    <property type="project" value="TreeGrafter"/>
</dbReference>
<dbReference type="Proteomes" id="UP000094336">
    <property type="component" value="Unassembled WGS sequence"/>
</dbReference>
<dbReference type="Pfam" id="PF00561">
    <property type="entry name" value="Abhydrolase_1"/>
    <property type="match status" value="1"/>
</dbReference>
<dbReference type="OrthoDB" id="7457040at2759"/>
<dbReference type="RefSeq" id="XP_018986893.1">
    <property type="nucleotide sequence ID" value="XM_019127913.1"/>
</dbReference>
<dbReference type="EMBL" id="KV454427">
    <property type="protein sequence ID" value="ODQ81565.1"/>
    <property type="molecule type" value="Genomic_DNA"/>
</dbReference>
<dbReference type="PANTHER" id="PTHR42886:SF23">
    <property type="entry name" value="1-ACYLGLYCEROL-3-PHOSPHATE O-ACYLTRANSFERASE ICT1-RELATED"/>
    <property type="match status" value="1"/>
</dbReference>
<protein>
    <recommendedName>
        <fullName evidence="1">AB hydrolase-1 domain-containing protein</fullName>
    </recommendedName>
</protein>
<evidence type="ECO:0000313" key="2">
    <source>
        <dbReference type="EMBL" id="ODQ81565.1"/>
    </source>
</evidence>
<sequence length="526" mass="59291">MLYVARERLPTYRLHSTNLLSIRRFQNNVPTKDTAAHSVMDSSVLQEKFGKGIDIQVNAKVLPVATPQSTINVPRALGVVESLRIWLAGLMPNSLVAFQNEFIHESLGKSQYKVVGSNSKNITLEKVDNPSIKVQSLQVPIYDHTEHINEVCFENMETADAKALPTNLVMLHGFGAGLGCYHRNFKGLLESNRNVKIHALDWLGFGGSSNPKIELSTKYVKPPHLETVNYEDPMMTKVHNKYYRLIKGYKLHYNSPLHGRQYVESTAAVLQDIENYYIDALEAWRKERNLGKICLMGHSYGGYLSSAYAMKYPENIEKLLLVSPVGIEKNPLSIQNPALLAPPLSRNTTAELKPTLNPKEFGFLGRFPIMPPWFVNIWNNNLSLLTLIRLVGPLGPRMLSQYTMSKSRRGASNLLQILQLNQYSYNLFKTKSTSETAITKLLNGAVMAKNPLFGRLDKMAKISNIYWIYGEFDWMNGEAGAMIANEINTMNGGGKNEFYKVSKAGHNLYMDNPEEFNGLVKKILEE</sequence>
<dbReference type="STRING" id="984486.A0A1E3QV72"/>
<organism evidence="2 3">
    <name type="scientific">Babjeviella inositovora NRRL Y-12698</name>
    <dbReference type="NCBI Taxonomy" id="984486"/>
    <lineage>
        <taxon>Eukaryota</taxon>
        <taxon>Fungi</taxon>
        <taxon>Dikarya</taxon>
        <taxon>Ascomycota</taxon>
        <taxon>Saccharomycotina</taxon>
        <taxon>Pichiomycetes</taxon>
        <taxon>Serinales incertae sedis</taxon>
        <taxon>Babjeviella</taxon>
    </lineage>
</organism>
<proteinExistence type="predicted"/>
<dbReference type="GO" id="GO:0006654">
    <property type="term" value="P:phosphatidic acid biosynthetic process"/>
    <property type="evidence" value="ECO:0007669"/>
    <property type="project" value="TreeGrafter"/>
</dbReference>
<name>A0A1E3QV72_9ASCO</name>
<feature type="domain" description="AB hydrolase-1" evidence="1">
    <location>
        <begin position="168"/>
        <end position="513"/>
    </location>
</feature>
<dbReference type="AlphaFoldDB" id="A0A1E3QV72"/>
<dbReference type="GO" id="GO:0035965">
    <property type="term" value="P:cardiolipin acyl-chain remodeling"/>
    <property type="evidence" value="ECO:0007669"/>
    <property type="project" value="TreeGrafter"/>
</dbReference>
<dbReference type="GeneID" id="30145766"/>
<evidence type="ECO:0000259" key="1">
    <source>
        <dbReference type="Pfam" id="PF00561"/>
    </source>
</evidence>
<accession>A0A1E3QV72</accession>